<name>A0A2H5F4J1_9RHOB</name>
<dbReference type="KEGG" id="pzh:CX676_18075"/>
<reference evidence="7 8" key="1">
    <citation type="journal article" date="2013" name="Antonie Van Leeuwenhoek">
        <title>Paracoccus zhejiangensis sp. nov., isolated from activated sludge in wastewater-treatment system.</title>
        <authorList>
            <person name="Wu Z.G."/>
            <person name="Zhang D.F."/>
            <person name="Liu Y.L."/>
            <person name="Wang F."/>
            <person name="Jiang X."/>
            <person name="Li C."/>
            <person name="Li S.P."/>
            <person name="Hong Q."/>
            <person name="Li W.J."/>
        </authorList>
    </citation>
    <scope>NUCLEOTIDE SEQUENCE [LARGE SCALE GENOMIC DNA]</scope>
    <source>
        <strain evidence="7 8">J6</strain>
    </source>
</reference>
<dbReference type="InterPro" id="IPR006143">
    <property type="entry name" value="RND_pump_MFP"/>
</dbReference>
<feature type="region of interest" description="Disordered" evidence="3">
    <location>
        <begin position="376"/>
        <end position="396"/>
    </location>
</feature>
<evidence type="ECO:0000256" key="1">
    <source>
        <dbReference type="ARBA" id="ARBA00009477"/>
    </source>
</evidence>
<comment type="similarity">
    <text evidence="1">Belongs to the membrane fusion protein (MFP) (TC 8.A.1) family.</text>
</comment>
<evidence type="ECO:0000313" key="7">
    <source>
        <dbReference type="EMBL" id="AUH66453.1"/>
    </source>
</evidence>
<keyword evidence="2" id="KW-0175">Coiled coil</keyword>
<dbReference type="InterPro" id="IPR058625">
    <property type="entry name" value="MdtA-like_BSH"/>
</dbReference>
<evidence type="ECO:0000259" key="6">
    <source>
        <dbReference type="Pfam" id="PF25989"/>
    </source>
</evidence>
<keyword evidence="8" id="KW-1185">Reference proteome</keyword>
<dbReference type="PANTHER" id="PTHR30469">
    <property type="entry name" value="MULTIDRUG RESISTANCE PROTEIN MDTA"/>
    <property type="match status" value="1"/>
</dbReference>
<evidence type="ECO:0000259" key="5">
    <source>
        <dbReference type="Pfam" id="PF25954"/>
    </source>
</evidence>
<dbReference type="SUPFAM" id="SSF111369">
    <property type="entry name" value="HlyD-like secretion proteins"/>
    <property type="match status" value="1"/>
</dbReference>
<dbReference type="Pfam" id="PF25917">
    <property type="entry name" value="BSH_RND"/>
    <property type="match status" value="1"/>
</dbReference>
<dbReference type="Gene3D" id="1.10.287.470">
    <property type="entry name" value="Helix hairpin bin"/>
    <property type="match status" value="1"/>
</dbReference>
<dbReference type="Proteomes" id="UP000234530">
    <property type="component" value="Chromosome"/>
</dbReference>
<evidence type="ECO:0000256" key="2">
    <source>
        <dbReference type="SAM" id="Coils"/>
    </source>
</evidence>
<dbReference type="GO" id="GO:0015562">
    <property type="term" value="F:efflux transmembrane transporter activity"/>
    <property type="evidence" value="ECO:0007669"/>
    <property type="project" value="TreeGrafter"/>
</dbReference>
<dbReference type="InterPro" id="IPR058637">
    <property type="entry name" value="YknX-like_C"/>
</dbReference>
<feature type="coiled-coil region" evidence="2">
    <location>
        <begin position="87"/>
        <end position="121"/>
    </location>
</feature>
<dbReference type="Pfam" id="PF25954">
    <property type="entry name" value="Beta-barrel_RND_2"/>
    <property type="match status" value="1"/>
</dbReference>
<sequence length="396" mass="40757">MAALALSRPVWAEVSAATTTTEPSIPSVTVATAAMTEMQARVLLSGTLVARQEALIFPQVSGFEITELLVEAGDTVETGQVLARLSRDTLAAQLAQAEAEYQRAEASVSQAQSAIASAEATRVQAVATLDRVRRLRSSGSASQAALDDAVAAEAGAQAQAASAADGLAVARAALAQAEAARGIARLNLARTDITAPTDGVIVERQAELGAIAGSGGDPLFRLITGGEIELSAEVIETALHQLSVGDPAEIEVAGVGLVQGRVRLLPARVDPVTRLGSLRIALDPDPGLRTGLFANGAVITARREAVAVPAPAVLADDEGEWVLLVRDGTVERREVKAGILWQAQREIVTGLEAGETVIARSGAFFRDGDRVKPVTAKGAQPAAAEAVEAEVGGEKP</sequence>
<organism evidence="7 8">
    <name type="scientific">Paracoccus zhejiangensis</name>
    <dbReference type="NCBI Taxonomy" id="1077935"/>
    <lineage>
        <taxon>Bacteria</taxon>
        <taxon>Pseudomonadati</taxon>
        <taxon>Pseudomonadota</taxon>
        <taxon>Alphaproteobacteria</taxon>
        <taxon>Rhodobacterales</taxon>
        <taxon>Paracoccaceae</taxon>
        <taxon>Paracoccus</taxon>
    </lineage>
</organism>
<gene>
    <name evidence="7" type="ORF">CX676_18075</name>
</gene>
<dbReference type="Gene3D" id="2.40.420.20">
    <property type="match status" value="1"/>
</dbReference>
<feature type="compositionally biased region" description="Low complexity" evidence="3">
    <location>
        <begin position="376"/>
        <end position="390"/>
    </location>
</feature>
<evidence type="ECO:0000259" key="4">
    <source>
        <dbReference type="Pfam" id="PF25917"/>
    </source>
</evidence>
<dbReference type="EMBL" id="CP025430">
    <property type="protein sequence ID" value="AUH66453.1"/>
    <property type="molecule type" value="Genomic_DNA"/>
</dbReference>
<dbReference type="Gene3D" id="2.40.30.170">
    <property type="match status" value="1"/>
</dbReference>
<dbReference type="GO" id="GO:1990281">
    <property type="term" value="C:efflux pump complex"/>
    <property type="evidence" value="ECO:0007669"/>
    <property type="project" value="TreeGrafter"/>
</dbReference>
<protein>
    <submittedName>
        <fullName evidence="7">Efflux RND transporter periplasmic adaptor subunit</fullName>
    </submittedName>
</protein>
<accession>A0A2H5F4J1</accession>
<feature type="domain" description="Multidrug resistance protein MdtA-like barrel-sandwich hybrid" evidence="4">
    <location>
        <begin position="55"/>
        <end position="215"/>
    </location>
</feature>
<proteinExistence type="inferred from homology"/>
<dbReference type="PANTHER" id="PTHR30469:SF15">
    <property type="entry name" value="HLYD FAMILY OF SECRETION PROTEINS"/>
    <property type="match status" value="1"/>
</dbReference>
<dbReference type="NCBIfam" id="TIGR01730">
    <property type="entry name" value="RND_mfp"/>
    <property type="match status" value="1"/>
</dbReference>
<evidence type="ECO:0000313" key="8">
    <source>
        <dbReference type="Proteomes" id="UP000234530"/>
    </source>
</evidence>
<feature type="domain" description="YknX-like C-terminal permuted SH3-like" evidence="6">
    <location>
        <begin position="306"/>
        <end position="372"/>
    </location>
</feature>
<dbReference type="Pfam" id="PF25989">
    <property type="entry name" value="YknX_C"/>
    <property type="match status" value="1"/>
</dbReference>
<dbReference type="OrthoDB" id="7422354at2"/>
<dbReference type="InterPro" id="IPR058792">
    <property type="entry name" value="Beta-barrel_RND_2"/>
</dbReference>
<evidence type="ECO:0000256" key="3">
    <source>
        <dbReference type="SAM" id="MobiDB-lite"/>
    </source>
</evidence>
<feature type="domain" description="CusB-like beta-barrel" evidence="5">
    <location>
        <begin position="230"/>
        <end position="297"/>
    </location>
</feature>
<dbReference type="AlphaFoldDB" id="A0A2H5F4J1"/>
<dbReference type="Gene3D" id="2.40.50.100">
    <property type="match status" value="1"/>
</dbReference>